<dbReference type="RefSeq" id="WP_369251297.1">
    <property type="nucleotide sequence ID" value="NZ_CP163443.1"/>
</dbReference>
<evidence type="ECO:0000313" key="1">
    <source>
        <dbReference type="EMBL" id="XDQ58243.1"/>
    </source>
</evidence>
<proteinExistence type="predicted"/>
<accession>A0AB39RRS3</accession>
<dbReference type="AlphaFoldDB" id="A0AB39RRS3"/>
<sequence length="83" mass="8904">MNRQPQLRCWSVWSCGKGEIAHAGEGLDGAAEAVAALTRLNRARECVDVVRMHRLAAMGATQVDTADLAARVVAVLPATSLRY</sequence>
<protein>
    <submittedName>
        <fullName evidence="1">Uncharacterized protein</fullName>
    </submittedName>
</protein>
<gene>
    <name evidence="1" type="ORF">AB5J53_44730</name>
</gene>
<reference evidence="1" key="1">
    <citation type="submission" date="2024-07" db="EMBL/GenBank/DDBJ databases">
        <authorList>
            <person name="Yu S.T."/>
        </authorList>
    </citation>
    <scope>NUCLEOTIDE SEQUENCE</scope>
    <source>
        <strain evidence="1">R41</strain>
    </source>
</reference>
<dbReference type="EMBL" id="CP163443">
    <property type="protein sequence ID" value="XDQ58243.1"/>
    <property type="molecule type" value="Genomic_DNA"/>
</dbReference>
<name>A0AB39RRS3_9ACTN</name>
<organism evidence="1">
    <name type="scientific">Streptomyces sp. R41</name>
    <dbReference type="NCBI Taxonomy" id="3238632"/>
    <lineage>
        <taxon>Bacteria</taxon>
        <taxon>Bacillati</taxon>
        <taxon>Actinomycetota</taxon>
        <taxon>Actinomycetes</taxon>
        <taxon>Kitasatosporales</taxon>
        <taxon>Streptomycetaceae</taxon>
        <taxon>Streptomyces</taxon>
    </lineage>
</organism>